<proteinExistence type="predicted"/>
<dbReference type="RefSeq" id="WP_108740276.1">
    <property type="nucleotide sequence ID" value="NZ_CP020918.1"/>
</dbReference>
<accession>A0A2S1LCR5</accession>
<dbReference type="OrthoDB" id="1162179at2"/>
<sequence>MLKQSINTSLNELIDLLSALSNEEYSGPCATLSNASIGEHTRHIIEMFQCLQNNYESQVVNYDKRARNHQIQTDTEFAISQIINVQENIDKADRKMFLQQIIDGDELQIETNYYRELLYNLEHCIHHQALIKVGVIQNCTIVLNENFGVARSTIEYRQQCAQ</sequence>
<dbReference type="PANTHER" id="PTHR39473:SF1">
    <property type="entry name" value="DINB-LIKE DOMAIN-CONTAINING PROTEIN"/>
    <property type="match status" value="1"/>
</dbReference>
<dbReference type="InterPro" id="IPR034660">
    <property type="entry name" value="DinB/YfiT-like"/>
</dbReference>
<reference evidence="1 2" key="1">
    <citation type="submission" date="2017-04" db="EMBL/GenBank/DDBJ databases">
        <title>Compelte genome sequence of WV33.</title>
        <authorList>
            <person name="Lee P.C."/>
        </authorList>
    </citation>
    <scope>NUCLEOTIDE SEQUENCE [LARGE SCALE GENOMIC DNA]</scope>
    <source>
        <strain evidence="1 2">WV33</strain>
    </source>
</reference>
<gene>
    <name evidence="1" type="ORF">FFWV33_07180</name>
</gene>
<dbReference type="AlphaFoldDB" id="A0A2S1LCR5"/>
<dbReference type="PANTHER" id="PTHR39473">
    <property type="match status" value="1"/>
</dbReference>
<name>A0A2S1LCR5_9FLAO</name>
<dbReference type="SUPFAM" id="SSF109854">
    <property type="entry name" value="DinB/YfiT-like putative metalloenzymes"/>
    <property type="match status" value="1"/>
</dbReference>
<protein>
    <recommendedName>
        <fullName evidence="3">DinB family protein</fullName>
    </recommendedName>
</protein>
<evidence type="ECO:0000313" key="1">
    <source>
        <dbReference type="EMBL" id="AWG21326.1"/>
    </source>
</evidence>
<evidence type="ECO:0008006" key="3">
    <source>
        <dbReference type="Google" id="ProtNLM"/>
    </source>
</evidence>
<organism evidence="1 2">
    <name type="scientific">Flavobacterium faecale</name>
    <dbReference type="NCBI Taxonomy" id="1355330"/>
    <lineage>
        <taxon>Bacteria</taxon>
        <taxon>Pseudomonadati</taxon>
        <taxon>Bacteroidota</taxon>
        <taxon>Flavobacteriia</taxon>
        <taxon>Flavobacteriales</taxon>
        <taxon>Flavobacteriaceae</taxon>
        <taxon>Flavobacterium</taxon>
    </lineage>
</organism>
<evidence type="ECO:0000313" key="2">
    <source>
        <dbReference type="Proteomes" id="UP000244527"/>
    </source>
</evidence>
<dbReference type="Proteomes" id="UP000244527">
    <property type="component" value="Chromosome"/>
</dbReference>
<dbReference type="EMBL" id="CP020918">
    <property type="protein sequence ID" value="AWG21326.1"/>
    <property type="molecule type" value="Genomic_DNA"/>
</dbReference>
<dbReference type="KEGG" id="ffa:FFWV33_07180"/>
<keyword evidence="2" id="KW-1185">Reference proteome</keyword>